<dbReference type="GO" id="GO:0005524">
    <property type="term" value="F:ATP binding"/>
    <property type="evidence" value="ECO:0007669"/>
    <property type="project" value="InterPro"/>
</dbReference>
<dbReference type="PANTHER" id="PTHR45865:SF1">
    <property type="entry name" value="E3 UBIQUITIN-PROTEIN LIGASE SHPRH"/>
    <property type="match status" value="1"/>
</dbReference>
<keyword evidence="3" id="KW-0378">Hydrolase</keyword>
<dbReference type="InterPro" id="IPR049730">
    <property type="entry name" value="SNF2/RAD54-like_C"/>
</dbReference>
<evidence type="ECO:0000259" key="9">
    <source>
        <dbReference type="PROSITE" id="PS51194"/>
    </source>
</evidence>
<dbReference type="SMART" id="SM00249">
    <property type="entry name" value="PHD"/>
    <property type="match status" value="1"/>
</dbReference>
<dbReference type="GO" id="GO:0005634">
    <property type="term" value="C:nucleus"/>
    <property type="evidence" value="ECO:0007669"/>
    <property type="project" value="TreeGrafter"/>
</dbReference>
<dbReference type="PROSITE" id="PS51194">
    <property type="entry name" value="HELICASE_CTER"/>
    <property type="match status" value="1"/>
</dbReference>
<evidence type="ECO:0000256" key="6">
    <source>
        <dbReference type="SAM" id="MobiDB-lite"/>
    </source>
</evidence>
<dbReference type="Pfam" id="PF21325">
    <property type="entry name" value="SHPRH_helical-1st"/>
    <property type="match status" value="1"/>
</dbReference>
<keyword evidence="1" id="KW-0479">Metal-binding</keyword>
<evidence type="ECO:0000256" key="2">
    <source>
        <dbReference type="ARBA" id="ARBA00022771"/>
    </source>
</evidence>
<dbReference type="SMART" id="SM00490">
    <property type="entry name" value="HELICc"/>
    <property type="match status" value="1"/>
</dbReference>
<evidence type="ECO:0000313" key="11">
    <source>
        <dbReference type="Proteomes" id="UP000324585"/>
    </source>
</evidence>
<dbReference type="GO" id="GO:0000209">
    <property type="term" value="P:protein polyubiquitination"/>
    <property type="evidence" value="ECO:0007669"/>
    <property type="project" value="TreeGrafter"/>
</dbReference>
<dbReference type="OMA" id="ASHVHNI"/>
<dbReference type="SUPFAM" id="SSF57850">
    <property type="entry name" value="RING/U-box"/>
    <property type="match status" value="1"/>
</dbReference>
<dbReference type="GO" id="GO:0006974">
    <property type="term" value="P:DNA damage response"/>
    <property type="evidence" value="ECO:0007669"/>
    <property type="project" value="TreeGrafter"/>
</dbReference>
<dbReference type="Proteomes" id="UP000324585">
    <property type="component" value="Unassembled WGS sequence"/>
</dbReference>
<dbReference type="InterPro" id="IPR013083">
    <property type="entry name" value="Znf_RING/FYVE/PHD"/>
</dbReference>
<dbReference type="InterPro" id="IPR019786">
    <property type="entry name" value="Zinc_finger_PHD-type_CS"/>
</dbReference>
<dbReference type="InterPro" id="IPR027417">
    <property type="entry name" value="P-loop_NTPase"/>
</dbReference>
<evidence type="ECO:0000259" key="8">
    <source>
        <dbReference type="PROSITE" id="PS50089"/>
    </source>
</evidence>
<feature type="domain" description="PHD-type" evidence="7">
    <location>
        <begin position="536"/>
        <end position="606"/>
    </location>
</feature>
<dbReference type="PROSITE" id="PS50016">
    <property type="entry name" value="ZF_PHD_2"/>
    <property type="match status" value="1"/>
</dbReference>
<keyword evidence="2 5" id="KW-0863">Zinc-finger</keyword>
<dbReference type="SMART" id="SM00487">
    <property type="entry name" value="DEXDc"/>
    <property type="match status" value="1"/>
</dbReference>
<evidence type="ECO:0000256" key="5">
    <source>
        <dbReference type="PROSITE-ProRule" id="PRU00175"/>
    </source>
</evidence>
<evidence type="ECO:0000256" key="3">
    <source>
        <dbReference type="ARBA" id="ARBA00022801"/>
    </source>
</evidence>
<keyword evidence="4" id="KW-0862">Zinc</keyword>
<dbReference type="CDD" id="cd18793">
    <property type="entry name" value="SF2_C_SNF"/>
    <property type="match status" value="1"/>
</dbReference>
<dbReference type="GO" id="GO:0008270">
    <property type="term" value="F:zinc ion binding"/>
    <property type="evidence" value="ECO:0007669"/>
    <property type="project" value="UniProtKB-KW"/>
</dbReference>
<dbReference type="InterPro" id="IPR001841">
    <property type="entry name" value="Znf_RING"/>
</dbReference>
<organism evidence="10 11">
    <name type="scientific">Porphyridium purpureum</name>
    <name type="common">Red alga</name>
    <name type="synonym">Porphyridium cruentum</name>
    <dbReference type="NCBI Taxonomy" id="35688"/>
    <lineage>
        <taxon>Eukaryota</taxon>
        <taxon>Rhodophyta</taxon>
        <taxon>Bangiophyceae</taxon>
        <taxon>Porphyridiales</taxon>
        <taxon>Porphyridiaceae</taxon>
        <taxon>Porphyridium</taxon>
    </lineage>
</organism>
<dbReference type="PROSITE" id="PS50089">
    <property type="entry name" value="ZF_RING_2"/>
    <property type="match status" value="1"/>
</dbReference>
<dbReference type="Pfam" id="PF00271">
    <property type="entry name" value="Helicase_C"/>
    <property type="match status" value="1"/>
</dbReference>
<dbReference type="Pfam" id="PF00628">
    <property type="entry name" value="PHD"/>
    <property type="match status" value="1"/>
</dbReference>
<dbReference type="InterPro" id="IPR019787">
    <property type="entry name" value="Znf_PHD-finger"/>
</dbReference>
<sequence length="1742" mass="193963">MDDSPSRSNAQDEGRRAEHAGTDAARSASDGAGALAKGRTSQPARAAVQRSAKQVTEARDAPDASLVAKKRVMRTGRVSGRKRSRPNGLALGQEQGEAQDQRPDQQGLAVAHGTGWLVDALQGLKLRKLVKRDGMFVYRANSLVMQRHATRPLRPCGYLGAVEFDVAPFSPWSNVDTSPAPSVADTQEALLLLQEHEESVQAKGHACMSSTEAEDGTDVSLLFFHMEHGDSSLDRISSHVCGSSTALSTKQERALRCLIQDEWLLTDAYVQPESCQIVLHLYLSERAITNVAAPVLSHSQPTLEMSHSKSAVRCSRSVLELLNMFGLLKREKVDTFASVGSAGADLNDVGVITAGQFYGIIRRTMEQEQVQSLEMRDQVRARICENLSATLRPYQEKSVLWMLARERDQRWNRYECLHPFWQPLELPKSAPPRAATCSLRVSDCSSSNAPAPASSVCLYVNAWTGSLSEAPIMYTETITGGVLCDEMGLGKTVEFLSLVAADLETKVKPEHGEFSVRLDQVSHDSCVAKESSTAEEDICRACGSKEEPANSGGQYTSIQNDQVELSSWISCDECFCWYHGACLGYRHEDVPRLSRSAWLCPACTIKDVRIDTDATLLIVPRTLLSQWVSELQKHMIGSIRTYHHKRRRDGEIVSSLYAAANAASARVIDVGDAKTDQKCDDKVLNVRIYEGLRVHGYISPLTVTNADIVITTYEALGDDIHGSNAAASSATKNLRYFKKYQHVCPPLERVTWKRICLDEAQFAESVSSNVSIMVRRLSAQHMWCMTGTPARFLTKEVFGILQCIRAPVSELFPEMLKAADTGDVSAMVWMRELLRRLFWRFNKRDVREQLNLPDRTVYISRLVFGPIEMAFYKYQFETCFETARELIRRLTERTLVGNNISREAMGRLILDSHEASAFFSRLHSLRQACCHPQLGGGTGSAGIGRSMRSLFTLDLRRTDALTMEQVLAGLIKKTILDCEEALRLMLAHSNGLAALTLLESEQSARLVAAVSIYQRSLGQIEENRKWLDVDKLQLLHILANYRDVLMKRDAVLRDQASSVQQSPTMSALVSMGRTLREAQLVDEIAALEVAYVKPTLLQLQSQKSQLESSTMAVRVPQSATSSRSRKGLKGRGLEQDEEDELVLFCWSGALEIISRRDAEMAEALVEKVKIDLLSRFEMNGSYSSIATKFRNIHGLRAVLHDEQKHLAQARLAMTTRLQALPGYDEHPSDAQSARSGNCRKCRPDALGEVCEHCLSEAAFRDYERYLFSVRRKHVKRSAATAAATTEMSQPPVVEALAGNLESDSELQDRGGATISVGKGGVRLQGELEHAVQIIASFCRRSAFKDDSEMKLCVERFPAYFKYMEALKKEFKFAHAVFQASKDLLSVSDELSMAKMRVGLRNPNEQVSVAEKRFRILAHEVIPMRKVLDVEYTCSAEELDRKKGQLFYLSSLQNAGGSRQGMGEHPHGVGENCEPAVVSEMQCAVCWNPISWEELSVFPCGHTFCVDCPAVMFGRLQVQSRYIKCPSCRAHVAAEEVCFTRAGAVRDAVERRQGFEVQGEEFVQVRGSFGTKIEAIVRRIIVLVQSEPGVKILVFSQWNAMLTIIAQALRHNEVSFIDAQRAGAKDFSSMVLKFRQDETYRVLLLSLRRGANGLNLTEASHIVLVEPILNPSMEAQAIGRIDRMGQTQHTYVHHFVVDGTVEEKIFSIRSKKEELSHVDVGTDVNSSMKEDISLADVHDMFEL</sequence>
<dbReference type="SUPFAM" id="SSF52540">
    <property type="entry name" value="P-loop containing nucleoside triphosphate hydrolases"/>
    <property type="match status" value="2"/>
</dbReference>
<dbReference type="EMBL" id="VRMN01000003">
    <property type="protein sequence ID" value="KAA8495896.1"/>
    <property type="molecule type" value="Genomic_DNA"/>
</dbReference>
<dbReference type="Gene3D" id="3.40.50.10810">
    <property type="entry name" value="Tandem AAA-ATPase domain"/>
    <property type="match status" value="1"/>
</dbReference>
<keyword evidence="11" id="KW-1185">Reference proteome</keyword>
<dbReference type="PROSITE" id="PS01359">
    <property type="entry name" value="ZF_PHD_1"/>
    <property type="match status" value="1"/>
</dbReference>
<feature type="compositionally biased region" description="Low complexity" evidence="6">
    <location>
        <begin position="22"/>
        <end position="36"/>
    </location>
</feature>
<dbReference type="SUPFAM" id="SSF57903">
    <property type="entry name" value="FYVE/PHD zinc finger"/>
    <property type="match status" value="1"/>
</dbReference>
<dbReference type="InterPro" id="IPR001650">
    <property type="entry name" value="Helicase_C-like"/>
</dbReference>
<dbReference type="SMART" id="SM00184">
    <property type="entry name" value="RING"/>
    <property type="match status" value="2"/>
</dbReference>
<dbReference type="OrthoDB" id="423559at2759"/>
<comment type="caution">
    <text evidence="10">The sequence shown here is derived from an EMBL/GenBank/DDBJ whole genome shotgun (WGS) entry which is preliminary data.</text>
</comment>
<dbReference type="GO" id="GO:0061630">
    <property type="term" value="F:ubiquitin protein ligase activity"/>
    <property type="evidence" value="ECO:0007669"/>
    <property type="project" value="TreeGrafter"/>
</dbReference>
<evidence type="ECO:0000256" key="1">
    <source>
        <dbReference type="ARBA" id="ARBA00022723"/>
    </source>
</evidence>
<feature type="domain" description="Helicase C-terminal" evidence="9">
    <location>
        <begin position="1575"/>
        <end position="1731"/>
    </location>
</feature>
<dbReference type="InterPro" id="IPR014001">
    <property type="entry name" value="Helicase_ATP-bd"/>
</dbReference>
<feature type="region of interest" description="Disordered" evidence="6">
    <location>
        <begin position="1110"/>
        <end position="1132"/>
    </location>
</feature>
<evidence type="ECO:0000259" key="7">
    <source>
        <dbReference type="PROSITE" id="PS50016"/>
    </source>
</evidence>
<evidence type="ECO:0000256" key="4">
    <source>
        <dbReference type="ARBA" id="ARBA00022833"/>
    </source>
</evidence>
<dbReference type="InterPro" id="IPR038718">
    <property type="entry name" value="SNF2-like_sf"/>
</dbReference>
<protein>
    <submittedName>
        <fullName evidence="10">E3 ubiquitin-protein ligase SHPRH</fullName>
    </submittedName>
</protein>
<name>A0A5J4YX30_PORPP</name>
<feature type="compositionally biased region" description="Basic residues" evidence="6">
    <location>
        <begin position="68"/>
        <end position="85"/>
    </location>
</feature>
<dbReference type="PANTHER" id="PTHR45865">
    <property type="entry name" value="E3 UBIQUITIN-PROTEIN LIGASE SHPRH FAMILY MEMBER"/>
    <property type="match status" value="1"/>
</dbReference>
<reference evidence="11" key="1">
    <citation type="journal article" date="2019" name="Nat. Commun.">
        <title>Expansion of phycobilisome linker gene families in mesophilic red algae.</title>
        <authorList>
            <person name="Lee J."/>
            <person name="Kim D."/>
            <person name="Bhattacharya D."/>
            <person name="Yoon H.S."/>
        </authorList>
    </citation>
    <scope>NUCLEOTIDE SEQUENCE [LARGE SCALE GENOMIC DNA]</scope>
    <source>
        <strain evidence="11">CCMP 1328</strain>
    </source>
</reference>
<dbReference type="InterPro" id="IPR001965">
    <property type="entry name" value="Znf_PHD"/>
</dbReference>
<feature type="region of interest" description="Disordered" evidence="6">
    <location>
        <begin position="1"/>
        <end position="106"/>
    </location>
</feature>
<dbReference type="InterPro" id="IPR011011">
    <property type="entry name" value="Znf_FYVE_PHD"/>
</dbReference>
<dbReference type="Gene3D" id="3.30.40.10">
    <property type="entry name" value="Zinc/RING finger domain, C3HC4 (zinc finger)"/>
    <property type="match status" value="2"/>
</dbReference>
<feature type="compositionally biased region" description="Basic and acidic residues" evidence="6">
    <location>
        <begin position="10"/>
        <end position="21"/>
    </location>
</feature>
<dbReference type="InterPro" id="IPR052583">
    <property type="entry name" value="ATP-helicase/E3_Ub-Ligase"/>
</dbReference>
<gene>
    <name evidence="10" type="ORF">FVE85_2051</name>
</gene>
<dbReference type="InterPro" id="IPR048686">
    <property type="entry name" value="SHPRH_helical_1st"/>
</dbReference>
<dbReference type="Gene3D" id="3.40.50.300">
    <property type="entry name" value="P-loop containing nucleotide triphosphate hydrolases"/>
    <property type="match status" value="1"/>
</dbReference>
<dbReference type="GO" id="GO:0016787">
    <property type="term" value="F:hydrolase activity"/>
    <property type="evidence" value="ECO:0007669"/>
    <property type="project" value="UniProtKB-KW"/>
</dbReference>
<feature type="domain" description="RING-type" evidence="8">
    <location>
        <begin position="1482"/>
        <end position="1528"/>
    </location>
</feature>
<dbReference type="Pfam" id="PF00176">
    <property type="entry name" value="SNF2-rel_dom"/>
    <property type="match status" value="1"/>
</dbReference>
<accession>A0A5J4YX30</accession>
<evidence type="ECO:0000313" key="10">
    <source>
        <dbReference type="EMBL" id="KAA8495896.1"/>
    </source>
</evidence>
<proteinExistence type="predicted"/>
<dbReference type="InterPro" id="IPR000330">
    <property type="entry name" value="SNF2_N"/>
</dbReference>